<keyword evidence="3" id="KW-0813">Transport</keyword>
<dbReference type="Proteomes" id="UP000568839">
    <property type="component" value="Unassembled WGS sequence"/>
</dbReference>
<dbReference type="AlphaFoldDB" id="A0A841Q177"/>
<proteinExistence type="inferred from homology"/>
<evidence type="ECO:0000313" key="10">
    <source>
        <dbReference type="Proteomes" id="UP000568839"/>
    </source>
</evidence>
<keyword evidence="4" id="KW-1003">Cell membrane</keyword>
<evidence type="ECO:0000313" key="9">
    <source>
        <dbReference type="EMBL" id="MBB6451375.1"/>
    </source>
</evidence>
<name>A0A841Q177_9BACL</name>
<dbReference type="InterPro" id="IPR002657">
    <property type="entry name" value="BilAc:Na_symport/Acr3"/>
</dbReference>
<feature type="transmembrane region" description="Helical" evidence="8">
    <location>
        <begin position="65"/>
        <end position="88"/>
    </location>
</feature>
<evidence type="ECO:0000256" key="1">
    <source>
        <dbReference type="ARBA" id="ARBA00004651"/>
    </source>
</evidence>
<feature type="transmembrane region" description="Helical" evidence="8">
    <location>
        <begin position="162"/>
        <end position="181"/>
    </location>
</feature>
<evidence type="ECO:0000256" key="2">
    <source>
        <dbReference type="ARBA" id="ARBA00010110"/>
    </source>
</evidence>
<protein>
    <submittedName>
        <fullName evidence="9">ACR3 family arsenite efflux pump ArsB</fullName>
    </submittedName>
</protein>
<sequence>MNILEKFQTVIILIAVGAGLLLGQFTLFEQNAEFFIIPFLLLMLYGLFLAIPLKDFKDAFKNIRFLNTSTIINFVWTPLLAWGLGAIFLADYPALWLGFIMFMVTPCTDWYLVFTKIAKGNMSLSTSVLPINLILQMLLIPMYLFIFVGTMESVSLSTVTKSVVLVLVIPFAMAQLSRYLLKNKRTFLNDKLIPFFSSAQILFLALAITAMFASEGSYLINNLEIILILLIPVLLFFAINFVVAQTVGKALKFSYEDTVSLSLTVIARNSPIALAIVIAAFPDQPLIALVLVIGPLIELPILAIVSQILLSLRGNTRK</sequence>
<evidence type="ECO:0000256" key="8">
    <source>
        <dbReference type="SAM" id="Phobius"/>
    </source>
</evidence>
<dbReference type="GO" id="GO:0005886">
    <property type="term" value="C:plasma membrane"/>
    <property type="evidence" value="ECO:0007669"/>
    <property type="project" value="UniProtKB-SubCell"/>
</dbReference>
<dbReference type="GO" id="GO:0015104">
    <property type="term" value="F:antimonite transmembrane transporter activity"/>
    <property type="evidence" value="ECO:0007669"/>
    <property type="project" value="TreeGrafter"/>
</dbReference>
<keyword evidence="7 8" id="KW-0472">Membrane</keyword>
<comment type="subcellular location">
    <subcellularLocation>
        <location evidence="1">Cell membrane</location>
        <topology evidence="1">Multi-pass membrane protein</topology>
    </subcellularLocation>
</comment>
<feature type="transmembrane region" description="Helical" evidence="8">
    <location>
        <begin position="7"/>
        <end position="28"/>
    </location>
</feature>
<dbReference type="PANTHER" id="PTHR43057:SF1">
    <property type="entry name" value="ARSENICAL-RESISTANCE PROTEIN 3"/>
    <property type="match status" value="1"/>
</dbReference>
<comment type="caution">
    <text evidence="9">The sequence shown here is derived from an EMBL/GenBank/DDBJ whole genome shotgun (WGS) entry which is preliminary data.</text>
</comment>
<evidence type="ECO:0000256" key="3">
    <source>
        <dbReference type="ARBA" id="ARBA00022448"/>
    </source>
</evidence>
<dbReference type="InterPro" id="IPR038770">
    <property type="entry name" value="Na+/solute_symporter_sf"/>
</dbReference>
<feature type="transmembrane region" description="Helical" evidence="8">
    <location>
        <begin position="259"/>
        <end position="281"/>
    </location>
</feature>
<feature type="transmembrane region" description="Helical" evidence="8">
    <location>
        <begin position="34"/>
        <end position="53"/>
    </location>
</feature>
<dbReference type="EMBL" id="JACHHJ010000006">
    <property type="protein sequence ID" value="MBB6451375.1"/>
    <property type="molecule type" value="Genomic_DNA"/>
</dbReference>
<dbReference type="Gene3D" id="1.20.1530.20">
    <property type="match status" value="1"/>
</dbReference>
<accession>A0A841Q177</accession>
<evidence type="ECO:0000256" key="7">
    <source>
        <dbReference type="ARBA" id="ARBA00023136"/>
    </source>
</evidence>
<dbReference type="PANTHER" id="PTHR43057">
    <property type="entry name" value="ARSENITE EFFLUX TRANSPORTER"/>
    <property type="match status" value="1"/>
</dbReference>
<evidence type="ECO:0000256" key="5">
    <source>
        <dbReference type="ARBA" id="ARBA00022692"/>
    </source>
</evidence>
<reference evidence="9 10" key="1">
    <citation type="submission" date="2020-08" db="EMBL/GenBank/DDBJ databases">
        <title>Genomic Encyclopedia of Type Strains, Phase IV (KMG-IV): sequencing the most valuable type-strain genomes for metagenomic binning, comparative biology and taxonomic classification.</title>
        <authorList>
            <person name="Goeker M."/>
        </authorList>
    </citation>
    <scope>NUCLEOTIDE SEQUENCE [LARGE SCALE GENOMIC DNA]</scope>
    <source>
        <strain evidence="9 10">DSM 21769</strain>
    </source>
</reference>
<gene>
    <name evidence="9" type="ORF">HNR44_003382</name>
</gene>
<organism evidence="9 10">
    <name type="scientific">Geomicrobium halophilum</name>
    <dbReference type="NCBI Taxonomy" id="549000"/>
    <lineage>
        <taxon>Bacteria</taxon>
        <taxon>Bacillati</taxon>
        <taxon>Bacillota</taxon>
        <taxon>Bacilli</taxon>
        <taxon>Bacillales</taxon>
        <taxon>Geomicrobium</taxon>
    </lineage>
</organism>
<keyword evidence="5 8" id="KW-0812">Transmembrane</keyword>
<feature type="transmembrane region" description="Helical" evidence="8">
    <location>
        <begin position="225"/>
        <end position="247"/>
    </location>
</feature>
<keyword evidence="6 8" id="KW-1133">Transmembrane helix</keyword>
<keyword evidence="10" id="KW-1185">Reference proteome</keyword>
<feature type="transmembrane region" description="Helical" evidence="8">
    <location>
        <begin position="94"/>
        <end position="114"/>
    </location>
</feature>
<feature type="transmembrane region" description="Helical" evidence="8">
    <location>
        <begin position="126"/>
        <end position="150"/>
    </location>
</feature>
<dbReference type="GO" id="GO:0015297">
    <property type="term" value="F:antiporter activity"/>
    <property type="evidence" value="ECO:0007669"/>
    <property type="project" value="InterPro"/>
</dbReference>
<feature type="transmembrane region" description="Helical" evidence="8">
    <location>
        <begin position="193"/>
        <end position="213"/>
    </location>
</feature>
<dbReference type="Pfam" id="PF01758">
    <property type="entry name" value="SBF"/>
    <property type="match status" value="1"/>
</dbReference>
<dbReference type="GO" id="GO:0015105">
    <property type="term" value="F:arsenite transmembrane transporter activity"/>
    <property type="evidence" value="ECO:0007669"/>
    <property type="project" value="TreeGrafter"/>
</dbReference>
<dbReference type="RefSeq" id="WP_184405464.1">
    <property type="nucleotide sequence ID" value="NZ_JACHHJ010000006.1"/>
</dbReference>
<dbReference type="InterPro" id="IPR004706">
    <property type="entry name" value="Arsenical-R_Acr3"/>
</dbReference>
<evidence type="ECO:0000256" key="6">
    <source>
        <dbReference type="ARBA" id="ARBA00022989"/>
    </source>
</evidence>
<feature type="transmembrane region" description="Helical" evidence="8">
    <location>
        <begin position="287"/>
        <end position="312"/>
    </location>
</feature>
<comment type="similarity">
    <text evidence="2">Belongs to the arsenical resistance-3 (ACR3) (TC 2.A.59) family.</text>
</comment>
<evidence type="ECO:0000256" key="4">
    <source>
        <dbReference type="ARBA" id="ARBA00022475"/>
    </source>
</evidence>